<evidence type="ECO:0000256" key="1">
    <source>
        <dbReference type="ARBA" id="ARBA00001286"/>
    </source>
</evidence>
<dbReference type="InterPro" id="IPR001497">
    <property type="entry name" value="MethylDNA_cys_MeTrfase_AS"/>
</dbReference>
<dbReference type="InterPro" id="IPR036217">
    <property type="entry name" value="MethylDNA_cys_MeTrfase_DNAb"/>
</dbReference>
<dbReference type="PROSITE" id="PS00374">
    <property type="entry name" value="MGMT"/>
    <property type="match status" value="1"/>
</dbReference>
<name>A0A3L7ISC1_9MICO</name>
<dbReference type="Proteomes" id="UP000282460">
    <property type="component" value="Unassembled WGS sequence"/>
</dbReference>
<evidence type="ECO:0000256" key="4">
    <source>
        <dbReference type="ARBA" id="ARBA00022763"/>
    </source>
</evidence>
<evidence type="ECO:0000256" key="5">
    <source>
        <dbReference type="ARBA" id="ARBA00023204"/>
    </source>
</evidence>
<dbReference type="SUPFAM" id="SSF46767">
    <property type="entry name" value="Methylated DNA-protein cysteine methyltransferase, C-terminal domain"/>
    <property type="match status" value="1"/>
</dbReference>
<keyword evidence="5" id="KW-0234">DNA repair</keyword>
<dbReference type="PANTHER" id="PTHR10815:SF13">
    <property type="entry name" value="METHYLATED-DNA--PROTEIN-CYSTEINE METHYLTRANSFERASE"/>
    <property type="match status" value="1"/>
</dbReference>
<reference evidence="8 9" key="1">
    <citation type="submission" date="2018-10" db="EMBL/GenBank/DDBJ databases">
        <authorList>
            <person name="Li J."/>
        </authorList>
    </citation>
    <scope>NUCLEOTIDE SEQUENCE [LARGE SCALE GENOMIC DNA]</scope>
    <source>
        <strain evidence="8 9">ZD1-4</strain>
    </source>
</reference>
<dbReference type="EMBL" id="RCWJ01000005">
    <property type="protein sequence ID" value="RLQ81116.1"/>
    <property type="molecule type" value="Genomic_DNA"/>
</dbReference>
<dbReference type="NCBIfam" id="TIGR00589">
    <property type="entry name" value="ogt"/>
    <property type="match status" value="1"/>
</dbReference>
<dbReference type="GO" id="GO:0003908">
    <property type="term" value="F:methylated-DNA-[protein]-cysteine S-methyltransferase activity"/>
    <property type="evidence" value="ECO:0007669"/>
    <property type="project" value="UniProtKB-EC"/>
</dbReference>
<dbReference type="GO" id="GO:0032259">
    <property type="term" value="P:methylation"/>
    <property type="evidence" value="ECO:0007669"/>
    <property type="project" value="UniProtKB-KW"/>
</dbReference>
<keyword evidence="3 8" id="KW-0808">Transferase</keyword>
<comment type="catalytic activity">
    <reaction evidence="6">
        <text>a 6-O-methyl-2'-deoxyguanosine in DNA + L-cysteinyl-[protein] = S-methyl-L-cysteinyl-[protein] + a 2'-deoxyguanosine in DNA</text>
        <dbReference type="Rhea" id="RHEA:24000"/>
        <dbReference type="Rhea" id="RHEA-COMP:10131"/>
        <dbReference type="Rhea" id="RHEA-COMP:10132"/>
        <dbReference type="Rhea" id="RHEA-COMP:11367"/>
        <dbReference type="Rhea" id="RHEA-COMP:11368"/>
        <dbReference type="ChEBI" id="CHEBI:29950"/>
        <dbReference type="ChEBI" id="CHEBI:82612"/>
        <dbReference type="ChEBI" id="CHEBI:85445"/>
        <dbReference type="ChEBI" id="CHEBI:85448"/>
        <dbReference type="EC" id="2.1.1.63"/>
    </reaction>
</comment>
<dbReference type="Pfam" id="PF01035">
    <property type="entry name" value="DNA_binding_1"/>
    <property type="match status" value="1"/>
</dbReference>
<keyword evidence="2 8" id="KW-0489">Methyltransferase</keyword>
<protein>
    <submittedName>
        <fullName evidence="8">Methylated-DNA--[protein]-cysteine S-methyltransferase</fullName>
    </submittedName>
</protein>
<keyword evidence="9" id="KW-1185">Reference proteome</keyword>
<evidence type="ECO:0000313" key="9">
    <source>
        <dbReference type="Proteomes" id="UP000282460"/>
    </source>
</evidence>
<dbReference type="RefSeq" id="WP_121660589.1">
    <property type="nucleotide sequence ID" value="NZ_BMEK01000004.1"/>
</dbReference>
<dbReference type="InterPro" id="IPR036388">
    <property type="entry name" value="WH-like_DNA-bd_sf"/>
</dbReference>
<evidence type="ECO:0000313" key="8">
    <source>
        <dbReference type="EMBL" id="RLQ81116.1"/>
    </source>
</evidence>
<comment type="catalytic activity">
    <reaction evidence="1">
        <text>a 4-O-methyl-thymidine in DNA + L-cysteinyl-[protein] = a thymidine in DNA + S-methyl-L-cysteinyl-[protein]</text>
        <dbReference type="Rhea" id="RHEA:53428"/>
        <dbReference type="Rhea" id="RHEA-COMP:10131"/>
        <dbReference type="Rhea" id="RHEA-COMP:10132"/>
        <dbReference type="Rhea" id="RHEA-COMP:13555"/>
        <dbReference type="Rhea" id="RHEA-COMP:13556"/>
        <dbReference type="ChEBI" id="CHEBI:29950"/>
        <dbReference type="ChEBI" id="CHEBI:82612"/>
        <dbReference type="ChEBI" id="CHEBI:137386"/>
        <dbReference type="ChEBI" id="CHEBI:137387"/>
        <dbReference type="EC" id="2.1.1.63"/>
    </reaction>
</comment>
<organism evidence="8 9">
    <name type="scientific">Mycetocola zhadangensis</name>
    <dbReference type="NCBI Taxonomy" id="1164595"/>
    <lineage>
        <taxon>Bacteria</taxon>
        <taxon>Bacillati</taxon>
        <taxon>Actinomycetota</taxon>
        <taxon>Actinomycetes</taxon>
        <taxon>Micrococcales</taxon>
        <taxon>Microbacteriaceae</taxon>
        <taxon>Mycetocola</taxon>
    </lineage>
</organism>
<dbReference type="PANTHER" id="PTHR10815">
    <property type="entry name" value="METHYLATED-DNA--PROTEIN-CYSTEINE METHYLTRANSFERASE"/>
    <property type="match status" value="1"/>
</dbReference>
<dbReference type="Gene3D" id="1.10.10.10">
    <property type="entry name" value="Winged helix-like DNA-binding domain superfamily/Winged helix DNA-binding domain"/>
    <property type="match status" value="1"/>
</dbReference>
<sequence length="183" mass="18976">MTSSTLLQTLAATGASTAAVSQTVDTPDGPFSIIAREDGAVLASGWTDDLDVLATRISTALRPATVSAGSISATDAVTAYYDGDLAAVENVAVVQSGRDFRLRGWSALRKIAPGHPLTYRQFAEAIGNPAAVRAAASVCATNAPALFVPCHRVLRTDGTMGGFAWGTDVKRSLLSREARLALV</sequence>
<dbReference type="InterPro" id="IPR014048">
    <property type="entry name" value="MethylDNA_cys_MeTrfase_DNA-bd"/>
</dbReference>
<keyword evidence="4" id="KW-0227">DNA damage</keyword>
<proteinExistence type="predicted"/>
<gene>
    <name evidence="8" type="ORF">D9V28_15360</name>
</gene>
<dbReference type="GO" id="GO:0006281">
    <property type="term" value="P:DNA repair"/>
    <property type="evidence" value="ECO:0007669"/>
    <property type="project" value="UniProtKB-KW"/>
</dbReference>
<evidence type="ECO:0000256" key="6">
    <source>
        <dbReference type="ARBA" id="ARBA00049348"/>
    </source>
</evidence>
<comment type="caution">
    <text evidence="8">The sequence shown here is derived from an EMBL/GenBank/DDBJ whole genome shotgun (WGS) entry which is preliminary data.</text>
</comment>
<evidence type="ECO:0000256" key="2">
    <source>
        <dbReference type="ARBA" id="ARBA00022603"/>
    </source>
</evidence>
<accession>A0A3L7ISC1</accession>
<dbReference type="CDD" id="cd06445">
    <property type="entry name" value="ATase"/>
    <property type="match status" value="1"/>
</dbReference>
<dbReference type="AlphaFoldDB" id="A0A3L7ISC1"/>
<dbReference type="OrthoDB" id="9802228at2"/>
<feature type="domain" description="Methylated-DNA-[protein]-cysteine S-methyltransferase DNA binding" evidence="7">
    <location>
        <begin position="100"/>
        <end position="178"/>
    </location>
</feature>
<evidence type="ECO:0000256" key="3">
    <source>
        <dbReference type="ARBA" id="ARBA00022679"/>
    </source>
</evidence>
<evidence type="ECO:0000259" key="7">
    <source>
        <dbReference type="Pfam" id="PF01035"/>
    </source>
</evidence>